<evidence type="ECO:0000313" key="2">
    <source>
        <dbReference type="Proteomes" id="UP001157961"/>
    </source>
</evidence>
<organism evidence="1 2">
    <name type="scientific">Shimia sagamensis</name>
    <dbReference type="NCBI Taxonomy" id="1566352"/>
    <lineage>
        <taxon>Bacteria</taxon>
        <taxon>Pseudomonadati</taxon>
        <taxon>Pseudomonadota</taxon>
        <taxon>Alphaproteobacteria</taxon>
        <taxon>Rhodobacterales</taxon>
        <taxon>Roseobacteraceae</taxon>
    </lineage>
</organism>
<accession>A0ABY1PDL3</accession>
<dbReference type="EMBL" id="FXTY01000008">
    <property type="protein sequence ID" value="SMP32017.1"/>
    <property type="molecule type" value="Genomic_DNA"/>
</dbReference>
<proteinExistence type="predicted"/>
<comment type="caution">
    <text evidence="1">The sequence shown here is derived from an EMBL/GenBank/DDBJ whole genome shotgun (WGS) entry which is preliminary data.</text>
</comment>
<sequence length="110" mass="11984">MSFQAQFTRLQQFLLSLECLDAAGQAEAFANEARETGGTLIPPSDNTGASHLFEIQLHDTFGSGSSEEEAVRNWKMAAKRSLAPLTVPQEAITVDDDDTRAHRALCGDLF</sequence>
<keyword evidence="2" id="KW-1185">Reference proteome</keyword>
<gene>
    <name evidence="1" type="ORF">SAMN06265373_108116</name>
</gene>
<dbReference type="RefSeq" id="WP_283427416.1">
    <property type="nucleotide sequence ID" value="NZ_FXTY01000008.1"/>
</dbReference>
<name>A0ABY1PDL3_9RHOB</name>
<protein>
    <submittedName>
        <fullName evidence="1">Uncharacterized protein</fullName>
    </submittedName>
</protein>
<evidence type="ECO:0000313" key="1">
    <source>
        <dbReference type="EMBL" id="SMP32017.1"/>
    </source>
</evidence>
<reference evidence="1 2" key="1">
    <citation type="submission" date="2017-05" db="EMBL/GenBank/DDBJ databases">
        <authorList>
            <person name="Varghese N."/>
            <person name="Submissions S."/>
        </authorList>
    </citation>
    <scope>NUCLEOTIDE SEQUENCE [LARGE SCALE GENOMIC DNA]</scope>
    <source>
        <strain evidence="1 2">DSM 29734</strain>
    </source>
</reference>
<dbReference type="Proteomes" id="UP001157961">
    <property type="component" value="Unassembled WGS sequence"/>
</dbReference>